<organism evidence="2 3">
    <name type="scientific">Ensete ventricosum</name>
    <name type="common">Abyssinian banana</name>
    <name type="synonym">Musa ensete</name>
    <dbReference type="NCBI Taxonomy" id="4639"/>
    <lineage>
        <taxon>Eukaryota</taxon>
        <taxon>Viridiplantae</taxon>
        <taxon>Streptophyta</taxon>
        <taxon>Embryophyta</taxon>
        <taxon>Tracheophyta</taxon>
        <taxon>Spermatophyta</taxon>
        <taxon>Magnoliopsida</taxon>
        <taxon>Liliopsida</taxon>
        <taxon>Zingiberales</taxon>
        <taxon>Musaceae</taxon>
        <taxon>Ensete</taxon>
    </lineage>
</organism>
<name>A0AAV8PBD6_ENSVE</name>
<sequence length="104" mass="11907">MRPSAPHTFGAAIGMRTGTHVWISRWRRSTRQRRAGRHVNGWQTAGPPVAKPPQKSEACYRFFCHRVWMEGPHRVASFSRLLFQHSGALSSSVDTVRVKREPQQ</sequence>
<keyword evidence="3" id="KW-1185">Reference proteome</keyword>
<proteinExistence type="predicted"/>
<accession>A0AAV8PBD6</accession>
<dbReference type="EMBL" id="JAQQAF010000006">
    <property type="protein sequence ID" value="KAJ8478176.1"/>
    <property type="molecule type" value="Genomic_DNA"/>
</dbReference>
<evidence type="ECO:0000313" key="2">
    <source>
        <dbReference type="EMBL" id="KAJ8478176.1"/>
    </source>
</evidence>
<feature type="region of interest" description="Disordered" evidence="1">
    <location>
        <begin position="32"/>
        <end position="54"/>
    </location>
</feature>
<evidence type="ECO:0000313" key="3">
    <source>
        <dbReference type="Proteomes" id="UP001222027"/>
    </source>
</evidence>
<protein>
    <submittedName>
        <fullName evidence="2">Uncharacterized protein</fullName>
    </submittedName>
</protein>
<dbReference type="AlphaFoldDB" id="A0AAV8PBD6"/>
<gene>
    <name evidence="2" type="ORF">OPV22_021903</name>
</gene>
<reference evidence="2 3" key="1">
    <citation type="submission" date="2022-12" db="EMBL/GenBank/DDBJ databases">
        <title>Chromosome-scale assembly of the Ensete ventricosum genome.</title>
        <authorList>
            <person name="Dussert Y."/>
            <person name="Stocks J."/>
            <person name="Wendawek A."/>
            <person name="Woldeyes F."/>
            <person name="Nichols R.A."/>
            <person name="Borrell J.S."/>
        </authorList>
    </citation>
    <scope>NUCLEOTIDE SEQUENCE [LARGE SCALE GENOMIC DNA]</scope>
    <source>
        <strain evidence="3">cv. Maze</strain>
        <tissue evidence="2">Seeds</tissue>
    </source>
</reference>
<comment type="caution">
    <text evidence="2">The sequence shown here is derived from an EMBL/GenBank/DDBJ whole genome shotgun (WGS) entry which is preliminary data.</text>
</comment>
<evidence type="ECO:0000256" key="1">
    <source>
        <dbReference type="SAM" id="MobiDB-lite"/>
    </source>
</evidence>
<dbReference type="Proteomes" id="UP001222027">
    <property type="component" value="Unassembled WGS sequence"/>
</dbReference>